<protein>
    <recommendedName>
        <fullName evidence="3">DUF2946 domain-containing protein</fullName>
    </recommendedName>
</protein>
<accession>A0A934MNB6</accession>
<organism evidence="1 2">
    <name type="scientific">Devosia sediminis</name>
    <dbReference type="NCBI Taxonomy" id="2798801"/>
    <lineage>
        <taxon>Bacteria</taxon>
        <taxon>Pseudomonadati</taxon>
        <taxon>Pseudomonadota</taxon>
        <taxon>Alphaproteobacteria</taxon>
        <taxon>Hyphomicrobiales</taxon>
        <taxon>Devosiaceae</taxon>
        <taxon>Devosia</taxon>
    </lineage>
</organism>
<reference evidence="1" key="1">
    <citation type="submission" date="2020-12" db="EMBL/GenBank/DDBJ databases">
        <title>Devosia sp. MSA67 isolated from Mo River.</title>
        <authorList>
            <person name="Ma F."/>
            <person name="Zi Z."/>
        </authorList>
    </citation>
    <scope>NUCLEOTIDE SEQUENCE</scope>
    <source>
        <strain evidence="1">MSA67</strain>
    </source>
</reference>
<evidence type="ECO:0000313" key="2">
    <source>
        <dbReference type="Proteomes" id="UP000602124"/>
    </source>
</evidence>
<name>A0A934MNB6_9HYPH</name>
<dbReference type="AlphaFoldDB" id="A0A934MNB6"/>
<comment type="caution">
    <text evidence="1">The sequence shown here is derived from an EMBL/GenBank/DDBJ whole genome shotgun (WGS) entry which is preliminary data.</text>
</comment>
<evidence type="ECO:0008006" key="3">
    <source>
        <dbReference type="Google" id="ProtNLM"/>
    </source>
</evidence>
<dbReference type="EMBL" id="JAEKMH010000010">
    <property type="protein sequence ID" value="MBJ3787065.1"/>
    <property type="molecule type" value="Genomic_DNA"/>
</dbReference>
<keyword evidence="2" id="KW-1185">Reference proteome</keyword>
<evidence type="ECO:0000313" key="1">
    <source>
        <dbReference type="EMBL" id="MBJ3787065.1"/>
    </source>
</evidence>
<proteinExistence type="predicted"/>
<dbReference type="RefSeq" id="WP_198878243.1">
    <property type="nucleotide sequence ID" value="NZ_JAEKMH010000010.1"/>
</dbReference>
<sequence>MAGRDENEIIHRAHMKRIAQILLTLLMALTLNVSMVLASTGHAASHHAEAPIAQSCDHHGHGFKNSGHVNLPAADGCAQQLCPACIGLPLSLAAELSFVTSQTAALPTLTQRSPSWQPPLFRPPIHI</sequence>
<dbReference type="Proteomes" id="UP000602124">
    <property type="component" value="Unassembled WGS sequence"/>
</dbReference>
<gene>
    <name evidence="1" type="ORF">JEQ47_20270</name>
</gene>